<protein>
    <submittedName>
        <fullName evidence="1">Os10g0396932 protein</fullName>
    </submittedName>
</protein>
<reference evidence="1 2" key="3">
    <citation type="journal article" date="2013" name="Rice">
        <title>Improvement of the Oryza sativa Nipponbare reference genome using next generation sequence and optical map data.</title>
        <authorList>
            <person name="Kawahara Y."/>
            <person name="de la Bastide M."/>
            <person name="Hamilton J.P."/>
            <person name="Kanamori H."/>
            <person name="McCombie W.R."/>
            <person name="Ouyang S."/>
            <person name="Schwartz D.C."/>
            <person name="Tanaka T."/>
            <person name="Wu J."/>
            <person name="Zhou S."/>
            <person name="Childs K.L."/>
            <person name="Davidson R.M."/>
            <person name="Lin H."/>
            <person name="Quesada-Ocampo L."/>
            <person name="Vaillancourt B."/>
            <person name="Sakai H."/>
            <person name="Lee S.S."/>
            <person name="Kim J."/>
            <person name="Numa H."/>
            <person name="Itoh T."/>
            <person name="Buell C.R."/>
            <person name="Matsumoto T."/>
        </authorList>
    </citation>
    <scope>NUCLEOTIDE SEQUENCE [LARGE SCALE GENOMIC DNA]</scope>
    <source>
        <strain evidence="2">cv. Nipponbare</strain>
    </source>
</reference>
<keyword evidence="2" id="KW-1185">Reference proteome</keyword>
<accession>A0A0N7KRR0</accession>
<evidence type="ECO:0000313" key="1">
    <source>
        <dbReference type="EMBL" id="BAT10714.1"/>
    </source>
</evidence>
<reference evidence="1 2" key="2">
    <citation type="journal article" date="2013" name="Plant Cell Physiol.">
        <title>Rice Annotation Project Database (RAP-DB): an integrative and interactive database for rice genomics.</title>
        <authorList>
            <person name="Sakai H."/>
            <person name="Lee S.S."/>
            <person name="Tanaka T."/>
            <person name="Numa H."/>
            <person name="Kim J."/>
            <person name="Kawahara Y."/>
            <person name="Wakimoto H."/>
            <person name="Yang C.C."/>
            <person name="Iwamoto M."/>
            <person name="Abe T."/>
            <person name="Yamada Y."/>
            <person name="Muto A."/>
            <person name="Inokuchi H."/>
            <person name="Ikemura T."/>
            <person name="Matsumoto T."/>
            <person name="Sasaki T."/>
            <person name="Itoh T."/>
        </authorList>
    </citation>
    <scope>NUCLEOTIDE SEQUENCE [LARGE SCALE GENOMIC DNA]</scope>
    <source>
        <strain evidence="2">cv. Nipponbare</strain>
    </source>
</reference>
<evidence type="ECO:0000313" key="2">
    <source>
        <dbReference type="Proteomes" id="UP000059680"/>
    </source>
</evidence>
<sequence length="90" mass="10235">MQPLPPSPPLARKWNLSTMPLDCKFQYGCFLLYPSDDMDFLKPQRMGAFQYIPIVKLLHNASLLFPTSVVGTIKKKLKSTENQSISMECV</sequence>
<reference evidence="2" key="1">
    <citation type="journal article" date="2005" name="Nature">
        <title>The map-based sequence of the rice genome.</title>
        <authorList>
            <consortium name="International rice genome sequencing project (IRGSP)"/>
            <person name="Matsumoto T."/>
            <person name="Wu J."/>
            <person name="Kanamori H."/>
            <person name="Katayose Y."/>
            <person name="Fujisawa M."/>
            <person name="Namiki N."/>
            <person name="Mizuno H."/>
            <person name="Yamamoto K."/>
            <person name="Antonio B.A."/>
            <person name="Baba T."/>
            <person name="Sakata K."/>
            <person name="Nagamura Y."/>
            <person name="Aoki H."/>
            <person name="Arikawa K."/>
            <person name="Arita K."/>
            <person name="Bito T."/>
            <person name="Chiden Y."/>
            <person name="Fujitsuka N."/>
            <person name="Fukunaka R."/>
            <person name="Hamada M."/>
            <person name="Harada C."/>
            <person name="Hayashi A."/>
            <person name="Hijishita S."/>
            <person name="Honda M."/>
            <person name="Hosokawa S."/>
            <person name="Ichikawa Y."/>
            <person name="Idonuma A."/>
            <person name="Iijima M."/>
            <person name="Ikeda M."/>
            <person name="Ikeno M."/>
            <person name="Ito K."/>
            <person name="Ito S."/>
            <person name="Ito T."/>
            <person name="Ito Y."/>
            <person name="Ito Y."/>
            <person name="Iwabuchi A."/>
            <person name="Kamiya K."/>
            <person name="Karasawa W."/>
            <person name="Kurita K."/>
            <person name="Katagiri S."/>
            <person name="Kikuta A."/>
            <person name="Kobayashi H."/>
            <person name="Kobayashi N."/>
            <person name="Machita K."/>
            <person name="Maehara T."/>
            <person name="Masukawa M."/>
            <person name="Mizubayashi T."/>
            <person name="Mukai Y."/>
            <person name="Nagasaki H."/>
            <person name="Nagata Y."/>
            <person name="Naito S."/>
            <person name="Nakashima M."/>
            <person name="Nakama Y."/>
            <person name="Nakamichi Y."/>
            <person name="Nakamura M."/>
            <person name="Meguro A."/>
            <person name="Negishi M."/>
            <person name="Ohta I."/>
            <person name="Ohta T."/>
            <person name="Okamoto M."/>
            <person name="Ono N."/>
            <person name="Saji S."/>
            <person name="Sakaguchi M."/>
            <person name="Sakai K."/>
            <person name="Shibata M."/>
            <person name="Shimokawa T."/>
            <person name="Song J."/>
            <person name="Takazaki Y."/>
            <person name="Terasawa K."/>
            <person name="Tsugane M."/>
            <person name="Tsuji K."/>
            <person name="Ueda S."/>
            <person name="Waki K."/>
            <person name="Yamagata H."/>
            <person name="Yamamoto M."/>
            <person name="Yamamoto S."/>
            <person name="Yamane H."/>
            <person name="Yoshiki S."/>
            <person name="Yoshihara R."/>
            <person name="Yukawa K."/>
            <person name="Zhong H."/>
            <person name="Yano M."/>
            <person name="Yuan Q."/>
            <person name="Ouyang S."/>
            <person name="Liu J."/>
            <person name="Jones K.M."/>
            <person name="Gansberger K."/>
            <person name="Moffat K."/>
            <person name="Hill J."/>
            <person name="Bera J."/>
            <person name="Fadrosh D."/>
            <person name="Jin S."/>
            <person name="Johri S."/>
            <person name="Kim M."/>
            <person name="Overton L."/>
            <person name="Reardon M."/>
            <person name="Tsitrin T."/>
            <person name="Vuong H."/>
            <person name="Weaver B."/>
            <person name="Ciecko A."/>
            <person name="Tallon L."/>
            <person name="Jackson J."/>
            <person name="Pai G."/>
            <person name="Aken S.V."/>
            <person name="Utterback T."/>
            <person name="Reidmuller S."/>
            <person name="Feldblyum T."/>
            <person name="Hsiao J."/>
            <person name="Zismann V."/>
            <person name="Iobst S."/>
            <person name="de Vazeille A.R."/>
            <person name="Buell C.R."/>
            <person name="Ying K."/>
            <person name="Li Y."/>
            <person name="Lu T."/>
            <person name="Huang Y."/>
            <person name="Zhao Q."/>
            <person name="Feng Q."/>
            <person name="Zhang L."/>
            <person name="Zhu J."/>
            <person name="Weng Q."/>
            <person name="Mu J."/>
            <person name="Lu Y."/>
            <person name="Fan D."/>
            <person name="Liu Y."/>
            <person name="Guan J."/>
            <person name="Zhang Y."/>
            <person name="Yu S."/>
            <person name="Liu X."/>
            <person name="Zhang Y."/>
            <person name="Hong G."/>
            <person name="Han B."/>
            <person name="Choisne N."/>
            <person name="Demange N."/>
            <person name="Orjeda G."/>
            <person name="Samain S."/>
            <person name="Cattolico L."/>
            <person name="Pelletier E."/>
            <person name="Couloux A."/>
            <person name="Segurens B."/>
            <person name="Wincker P."/>
            <person name="D'Hont A."/>
            <person name="Scarpelli C."/>
            <person name="Weissenbach J."/>
            <person name="Salanoubat M."/>
            <person name="Quetier F."/>
            <person name="Yu Y."/>
            <person name="Kim H.R."/>
            <person name="Rambo T."/>
            <person name="Currie J."/>
            <person name="Collura K."/>
            <person name="Luo M."/>
            <person name="Yang T."/>
            <person name="Ammiraju J.S.S."/>
            <person name="Engler F."/>
            <person name="Soderlund C."/>
            <person name="Wing R.A."/>
            <person name="Palmer L.E."/>
            <person name="de la Bastide M."/>
            <person name="Spiegel L."/>
            <person name="Nascimento L."/>
            <person name="Zutavern T."/>
            <person name="O'Shaughnessy A."/>
            <person name="Dike S."/>
            <person name="Dedhia N."/>
            <person name="Preston R."/>
            <person name="Balija V."/>
            <person name="McCombie W.R."/>
            <person name="Chow T."/>
            <person name="Chen H."/>
            <person name="Chung M."/>
            <person name="Chen C."/>
            <person name="Shaw J."/>
            <person name="Wu H."/>
            <person name="Hsiao K."/>
            <person name="Chao Y."/>
            <person name="Chu M."/>
            <person name="Cheng C."/>
            <person name="Hour A."/>
            <person name="Lee P."/>
            <person name="Lin S."/>
            <person name="Lin Y."/>
            <person name="Liou J."/>
            <person name="Liu S."/>
            <person name="Hsing Y."/>
            <person name="Raghuvanshi S."/>
            <person name="Mohanty A."/>
            <person name="Bharti A.K."/>
            <person name="Gaur A."/>
            <person name="Gupta V."/>
            <person name="Kumar D."/>
            <person name="Ravi V."/>
            <person name="Vij S."/>
            <person name="Kapur A."/>
            <person name="Khurana P."/>
            <person name="Khurana P."/>
            <person name="Khurana J.P."/>
            <person name="Tyagi A.K."/>
            <person name="Gaikwad K."/>
            <person name="Singh A."/>
            <person name="Dalal V."/>
            <person name="Srivastava S."/>
            <person name="Dixit A."/>
            <person name="Pal A.K."/>
            <person name="Ghazi I.A."/>
            <person name="Yadav M."/>
            <person name="Pandit A."/>
            <person name="Bhargava A."/>
            <person name="Sureshbabu K."/>
            <person name="Batra K."/>
            <person name="Sharma T.R."/>
            <person name="Mohapatra T."/>
            <person name="Singh N.K."/>
            <person name="Messing J."/>
            <person name="Nelson A.B."/>
            <person name="Fuks G."/>
            <person name="Kavchok S."/>
            <person name="Keizer G."/>
            <person name="Linton E."/>
            <person name="Llaca V."/>
            <person name="Song R."/>
            <person name="Tanyolac B."/>
            <person name="Young S."/>
            <person name="Ho-Il K."/>
            <person name="Hahn J.H."/>
            <person name="Sangsakoo G."/>
            <person name="Vanavichit A."/>
            <person name="de Mattos Luiz.A.T."/>
            <person name="Zimmer P.D."/>
            <person name="Malone G."/>
            <person name="Dellagostin O."/>
            <person name="de Oliveira A.C."/>
            <person name="Bevan M."/>
            <person name="Bancroft I."/>
            <person name="Minx P."/>
            <person name="Cordum H."/>
            <person name="Wilson R."/>
            <person name="Cheng Z."/>
            <person name="Jin W."/>
            <person name="Jiang J."/>
            <person name="Leong S.A."/>
            <person name="Iwama H."/>
            <person name="Gojobori T."/>
            <person name="Itoh T."/>
            <person name="Niimura Y."/>
            <person name="Fujii Y."/>
            <person name="Habara T."/>
            <person name="Sakai H."/>
            <person name="Sato Y."/>
            <person name="Wilson G."/>
            <person name="Kumar K."/>
            <person name="McCouch S."/>
            <person name="Juretic N."/>
            <person name="Hoen D."/>
            <person name="Wright S."/>
            <person name="Bruskiewich R."/>
            <person name="Bureau T."/>
            <person name="Miyao A."/>
            <person name="Hirochika H."/>
            <person name="Nishikawa T."/>
            <person name="Kadowaki K."/>
            <person name="Sugiura M."/>
            <person name="Burr B."/>
            <person name="Sasaki T."/>
        </authorList>
    </citation>
    <scope>NUCLEOTIDE SEQUENCE [LARGE SCALE GENOMIC DNA]</scope>
    <source>
        <strain evidence="2">cv. Nipponbare</strain>
    </source>
</reference>
<dbReference type="InParanoid" id="A0A0N7KRR0"/>
<organism evidence="1 2">
    <name type="scientific">Oryza sativa subsp. japonica</name>
    <name type="common">Rice</name>
    <dbReference type="NCBI Taxonomy" id="39947"/>
    <lineage>
        <taxon>Eukaryota</taxon>
        <taxon>Viridiplantae</taxon>
        <taxon>Streptophyta</taxon>
        <taxon>Embryophyta</taxon>
        <taxon>Tracheophyta</taxon>
        <taxon>Spermatophyta</taxon>
        <taxon>Magnoliopsida</taxon>
        <taxon>Liliopsida</taxon>
        <taxon>Poales</taxon>
        <taxon>Poaceae</taxon>
        <taxon>BOP clade</taxon>
        <taxon>Oryzoideae</taxon>
        <taxon>Oryzeae</taxon>
        <taxon>Oryzinae</taxon>
        <taxon>Oryza</taxon>
        <taxon>Oryza sativa</taxon>
    </lineage>
</organism>
<dbReference type="PaxDb" id="39947-A0A0N7KRR0"/>
<dbReference type="Proteomes" id="UP000059680">
    <property type="component" value="Chromosome 10"/>
</dbReference>
<dbReference type="AlphaFoldDB" id="A0A0N7KRR0"/>
<proteinExistence type="predicted"/>
<name>A0A0N7KRR0_ORYSJ</name>
<dbReference type="EMBL" id="AP014966">
    <property type="protein sequence ID" value="BAT10714.1"/>
    <property type="molecule type" value="Genomic_DNA"/>
</dbReference>
<gene>
    <name evidence="1" type="ordered locus">Os10g0396932</name>
    <name evidence="1" type="ORF">OSNPB_100396932</name>
</gene>
<dbReference type="Gramene" id="Os10t0396932-00">
    <property type="protein sequence ID" value="Os10t0396932-00"/>
    <property type="gene ID" value="Os10g0396932"/>
</dbReference>